<name>A0A518GLC7_9PLAN</name>
<proteinExistence type="predicted"/>
<dbReference type="Proteomes" id="UP000315349">
    <property type="component" value="Chromosome"/>
</dbReference>
<dbReference type="EMBL" id="CP036299">
    <property type="protein sequence ID" value="QDV29354.1"/>
    <property type="molecule type" value="Genomic_DNA"/>
</dbReference>
<feature type="compositionally biased region" description="Polar residues" evidence="1">
    <location>
        <begin position="115"/>
        <end position="126"/>
    </location>
</feature>
<gene>
    <name evidence="2" type="ORF">Spb1_12400</name>
</gene>
<sequence length="151" mass="16518">MTWRTFLANAFAIPRKPPLSAEDRALSAWVAQELKRRNLDVPAILVVESCQPLAGIAAQLMIFLEPSLSLFMRPVDIGRFREFIEKEGALDDLVGRLQGQPAVEVSDSKSKDQTEANSEPSRLPQTSSNSESINSSGDSSSAVSDETTERP</sequence>
<keyword evidence="3" id="KW-1185">Reference proteome</keyword>
<protein>
    <submittedName>
        <fullName evidence="2">Uncharacterized protein</fullName>
    </submittedName>
</protein>
<organism evidence="2 3">
    <name type="scientific">Planctopirus ephydatiae</name>
    <dbReference type="NCBI Taxonomy" id="2528019"/>
    <lineage>
        <taxon>Bacteria</taxon>
        <taxon>Pseudomonadati</taxon>
        <taxon>Planctomycetota</taxon>
        <taxon>Planctomycetia</taxon>
        <taxon>Planctomycetales</taxon>
        <taxon>Planctomycetaceae</taxon>
        <taxon>Planctopirus</taxon>
    </lineage>
</organism>
<accession>A0A518GLC7</accession>
<dbReference type="KEGG" id="peh:Spb1_12400"/>
<evidence type="ECO:0000313" key="3">
    <source>
        <dbReference type="Proteomes" id="UP000315349"/>
    </source>
</evidence>
<evidence type="ECO:0000313" key="2">
    <source>
        <dbReference type="EMBL" id="QDV29354.1"/>
    </source>
</evidence>
<evidence type="ECO:0000256" key="1">
    <source>
        <dbReference type="SAM" id="MobiDB-lite"/>
    </source>
</evidence>
<feature type="compositionally biased region" description="Low complexity" evidence="1">
    <location>
        <begin position="127"/>
        <end position="144"/>
    </location>
</feature>
<feature type="region of interest" description="Disordered" evidence="1">
    <location>
        <begin position="101"/>
        <end position="151"/>
    </location>
</feature>
<reference evidence="2 3" key="1">
    <citation type="submission" date="2019-02" db="EMBL/GenBank/DDBJ databases">
        <title>Deep-cultivation of Planctomycetes and their phenomic and genomic characterization uncovers novel biology.</title>
        <authorList>
            <person name="Wiegand S."/>
            <person name="Jogler M."/>
            <person name="Boedeker C."/>
            <person name="Pinto D."/>
            <person name="Vollmers J."/>
            <person name="Rivas-Marin E."/>
            <person name="Kohn T."/>
            <person name="Peeters S.H."/>
            <person name="Heuer A."/>
            <person name="Rast P."/>
            <person name="Oberbeckmann S."/>
            <person name="Bunk B."/>
            <person name="Jeske O."/>
            <person name="Meyerdierks A."/>
            <person name="Storesund J.E."/>
            <person name="Kallscheuer N."/>
            <person name="Luecker S."/>
            <person name="Lage O.M."/>
            <person name="Pohl T."/>
            <person name="Merkel B.J."/>
            <person name="Hornburger P."/>
            <person name="Mueller R.-W."/>
            <person name="Bruemmer F."/>
            <person name="Labrenz M."/>
            <person name="Spormann A.M."/>
            <person name="Op den Camp H."/>
            <person name="Overmann J."/>
            <person name="Amann R."/>
            <person name="Jetten M.S.M."/>
            <person name="Mascher T."/>
            <person name="Medema M.H."/>
            <person name="Devos D.P."/>
            <person name="Kaster A.-K."/>
            <person name="Ovreas L."/>
            <person name="Rohde M."/>
            <person name="Galperin M.Y."/>
            <person name="Jogler C."/>
        </authorList>
    </citation>
    <scope>NUCLEOTIDE SEQUENCE [LARGE SCALE GENOMIC DNA]</scope>
    <source>
        <strain evidence="2 3">Spb1</strain>
    </source>
</reference>
<dbReference type="AlphaFoldDB" id="A0A518GLC7"/>